<dbReference type="InterPro" id="IPR012334">
    <property type="entry name" value="Pectin_lyas_fold"/>
</dbReference>
<dbReference type="AlphaFoldDB" id="A0A743P5B4"/>
<dbReference type="SMART" id="SM00912">
    <property type="entry name" value="Haemagg_act"/>
    <property type="match status" value="1"/>
</dbReference>
<dbReference type="InterPro" id="IPR008619">
    <property type="entry name" value="Filamentous_hemagglutn_rpt"/>
</dbReference>
<comment type="caution">
    <text evidence="2">The sequence shown here is derived from an EMBL/GenBank/DDBJ whole genome shotgun (WGS) entry which is preliminary data.</text>
</comment>
<dbReference type="Gene3D" id="2.160.20.10">
    <property type="entry name" value="Single-stranded right-handed beta-helix, Pectin lyase-like"/>
    <property type="match status" value="1"/>
</dbReference>
<dbReference type="NCBIfam" id="TIGR01731">
    <property type="entry name" value="fil_hemag_20aa"/>
    <property type="match status" value="11"/>
</dbReference>
<dbReference type="InterPro" id="IPR008638">
    <property type="entry name" value="FhaB/CdiA-like_TPS"/>
</dbReference>
<dbReference type="InterPro" id="IPR010069">
    <property type="entry name" value="CdiA_FHA1_rpt"/>
</dbReference>
<dbReference type="InterPro" id="IPR024973">
    <property type="entry name" value="ESPR"/>
</dbReference>
<name>A0A743P5B4_SALER</name>
<feature type="non-terminal residue" evidence="2">
    <location>
        <position position="1056"/>
    </location>
</feature>
<sequence length="1056" mass="111621">MNTLFYRLIFNAARQMVMVVSDITHSYRAGPASSSENRVEKTANSQIHWSVRSIVSTLWLTLGMVTFSVSASGIKADGHAPGDQQPTIVNTQNGLPQVNIQTPNHDGVSRNQYSQFDVDNKGAILNNSSTHTNTQLGGFIQGNDWLAKGEAKIILNEVNSRNPSQLNGFIEVAGKKADVIIASPAGITCNGCGFINADKALLSAGKTLIENGKIKGFKVDKGNINIEGKGYNGHDTNYTALIARSVNINARLHANDLVMTTGKNTVAADGHTVLNTASSSEDKPEFALDVAALGGMYANTIRMRGTEHGVGVRNAGHIGAEAGNITLSADGKIGNAGVITASQNVVLGSQQSINNTGTVLAQNDIQLRAKQAITHTDKGQIVAGRDAALVAGQITSDTTTLFAAGVDSQGQLTPTGSLTVNGDKDVILQGDVVAKAGFTATGSRIDLSHSSTQARNITLTSTTAGILTTEAHLQARDKATLTARTGINNQRGEIVANQLILSAPEAIENQQGKLVQKGYSQNTLNTQVLNNLLGEISVAGDTVIRGSQLNNQSGTLLSRDGNVDIQIKNLNNQQGTILAAGNQGLTIKADKLDGQKGEILTRGTLSLTGQSINLNQGTTQADHITLKAGELSHRQGNMLQTGDNTLSVDMTTFLDNQGGSLASHGDLRLQAGRVDNTDGKLLTAADHRLDLTSAMEFNNTHGVVQTDKYLMIKAGKLLNLDGKISSLSGAALLTASHVEGEKGTLFAQNALRLESEDINLNQGFTQANQISVFANNFSHQGATLLQTGEEKTELHIQHQLDNLHGEISSHGQIDISAGALNNPDGKIIAAKSGQLTLNIQQVLNNTQGTLFGEQGIQLLADRVINPLGKIIARSGDNQLTLHQLDGEKGEILSTGKLVLTGDNFHLNEATTQAENIHIQGQSLSHQRGQMLQTGREKGEIKLAQTLDNQSGNISSPGTLNLEVNNLENLQGVVVAANEGELILNAKDRVDNTQGTLFAGQSLTLNTHAFTNIDGKTISQQGNLKIDTESLLGERGELAARGYLSLSGQDIDLSAAN</sequence>
<dbReference type="Pfam" id="PF05860">
    <property type="entry name" value="TPS"/>
    <property type="match status" value="1"/>
</dbReference>
<proteinExistence type="predicted"/>
<dbReference type="Pfam" id="PF05594">
    <property type="entry name" value="Fil_haemagg"/>
    <property type="match status" value="6"/>
</dbReference>
<dbReference type="SUPFAM" id="SSF51126">
    <property type="entry name" value="Pectin lyase-like"/>
    <property type="match status" value="1"/>
</dbReference>
<accession>A0A743P5B4</accession>
<reference evidence="2" key="1">
    <citation type="journal article" date="2018" name="Genome Biol.">
        <title>SKESA: strategic k-mer extension for scrupulous assemblies.</title>
        <authorList>
            <person name="Souvorov A."/>
            <person name="Agarwala R."/>
            <person name="Lipman D.J."/>
        </authorList>
    </citation>
    <scope>NUCLEOTIDE SEQUENCE</scope>
    <source>
        <strain evidence="2">MA.CK_00/00001968</strain>
    </source>
</reference>
<reference evidence="2" key="2">
    <citation type="submission" date="2020-02" db="EMBL/GenBank/DDBJ databases">
        <authorList>
            <consortium name="NCBI Pathogen Detection Project"/>
        </authorList>
    </citation>
    <scope>NUCLEOTIDE SEQUENCE</scope>
    <source>
        <strain evidence="2">MA.CK_00/00001968</strain>
    </source>
</reference>
<evidence type="ECO:0000259" key="1">
    <source>
        <dbReference type="SMART" id="SM00912"/>
    </source>
</evidence>
<evidence type="ECO:0000313" key="2">
    <source>
        <dbReference type="EMBL" id="HAF2131229.1"/>
    </source>
</evidence>
<organism evidence="2">
    <name type="scientific">Salmonella enterica</name>
    <name type="common">Salmonella choleraesuis</name>
    <dbReference type="NCBI Taxonomy" id="28901"/>
    <lineage>
        <taxon>Bacteria</taxon>
        <taxon>Pseudomonadati</taxon>
        <taxon>Pseudomonadota</taxon>
        <taxon>Gammaproteobacteria</taxon>
        <taxon>Enterobacterales</taxon>
        <taxon>Enterobacteriaceae</taxon>
        <taxon>Salmonella</taxon>
    </lineage>
</organism>
<gene>
    <name evidence="2" type="ORF">G9F27_005584</name>
</gene>
<dbReference type="NCBIfam" id="TIGR01901">
    <property type="entry name" value="adhes_NPXG"/>
    <property type="match status" value="1"/>
</dbReference>
<feature type="domain" description="Filamentous haemagglutinin FhaB/tRNA nuclease CdiA-like TPS" evidence="1">
    <location>
        <begin position="92"/>
        <end position="212"/>
    </location>
</feature>
<dbReference type="Pfam" id="PF13018">
    <property type="entry name" value="ESPR"/>
    <property type="match status" value="1"/>
</dbReference>
<dbReference type="InterPro" id="IPR011050">
    <property type="entry name" value="Pectin_lyase_fold/virulence"/>
</dbReference>
<dbReference type="EMBL" id="DAAUQX010000110">
    <property type="protein sequence ID" value="HAF2131229.1"/>
    <property type="molecule type" value="Genomic_DNA"/>
</dbReference>
<protein>
    <submittedName>
        <fullName evidence="2">Filamentous hemagglutinin N-terminal domain-containing protein</fullName>
    </submittedName>
</protein>